<evidence type="ECO:0000313" key="8">
    <source>
        <dbReference type="EMBL" id="SDY26516.1"/>
    </source>
</evidence>
<dbReference type="GO" id="GO:0004521">
    <property type="term" value="F:RNA endonuclease activity"/>
    <property type="evidence" value="ECO:0007669"/>
    <property type="project" value="InterPro"/>
</dbReference>
<dbReference type="PANTHER" id="PTHR30636">
    <property type="entry name" value="UPF0701 PROTEIN YICC"/>
    <property type="match status" value="1"/>
</dbReference>
<dbReference type="PANTHER" id="PTHR30636:SF3">
    <property type="entry name" value="UPF0701 PROTEIN YICC"/>
    <property type="match status" value="1"/>
</dbReference>
<accession>A0A1H3IFD8</accession>
<evidence type="ECO:0000256" key="3">
    <source>
        <dbReference type="ARBA" id="ARBA00022759"/>
    </source>
</evidence>
<dbReference type="EMBL" id="FNPF01000005">
    <property type="protein sequence ID" value="SDY26516.1"/>
    <property type="molecule type" value="Genomic_DNA"/>
</dbReference>
<dbReference type="InterPro" id="IPR013551">
    <property type="entry name" value="YicC-like_C"/>
</dbReference>
<dbReference type="RefSeq" id="WP_089882011.1">
    <property type="nucleotide sequence ID" value="NZ_FNPF01000005.1"/>
</dbReference>
<dbReference type="Pfam" id="PF08340">
    <property type="entry name" value="YicC-like_C"/>
    <property type="match status" value="1"/>
</dbReference>
<evidence type="ECO:0000259" key="7">
    <source>
        <dbReference type="Pfam" id="PF08340"/>
    </source>
</evidence>
<evidence type="ECO:0000259" key="6">
    <source>
        <dbReference type="Pfam" id="PF03755"/>
    </source>
</evidence>
<evidence type="ECO:0000313" key="9">
    <source>
        <dbReference type="Proteomes" id="UP000199286"/>
    </source>
</evidence>
<evidence type="ECO:0000256" key="2">
    <source>
        <dbReference type="ARBA" id="ARBA00022722"/>
    </source>
</evidence>
<reference evidence="8 9" key="1">
    <citation type="submission" date="2016-10" db="EMBL/GenBank/DDBJ databases">
        <authorList>
            <person name="de Groot N.N."/>
        </authorList>
    </citation>
    <scope>NUCLEOTIDE SEQUENCE [LARGE SCALE GENOMIC DNA]</scope>
    <source>
        <strain evidence="8 9">DSM 26880</strain>
    </source>
</reference>
<dbReference type="NCBIfam" id="TIGR00255">
    <property type="entry name" value="YicC/YloC family endoribonuclease"/>
    <property type="match status" value="1"/>
</dbReference>
<evidence type="ECO:0000256" key="1">
    <source>
        <dbReference type="ARBA" id="ARBA00001968"/>
    </source>
</evidence>
<dbReference type="InterPro" id="IPR013527">
    <property type="entry name" value="YicC-like_N"/>
</dbReference>
<protein>
    <submittedName>
        <fullName evidence="8">TIGR00255 family protein</fullName>
    </submittedName>
</protein>
<dbReference type="OrthoDB" id="9771229at2"/>
<proteinExistence type="inferred from homology"/>
<gene>
    <name evidence="8" type="ORF">SAMN05444340_10538</name>
</gene>
<feature type="domain" description="Endoribonuclease YicC-like C-terminal" evidence="7">
    <location>
        <begin position="181"/>
        <end position="300"/>
    </location>
</feature>
<dbReference type="Proteomes" id="UP000199286">
    <property type="component" value="Unassembled WGS sequence"/>
</dbReference>
<dbReference type="GO" id="GO:0016787">
    <property type="term" value="F:hydrolase activity"/>
    <property type="evidence" value="ECO:0007669"/>
    <property type="project" value="UniProtKB-KW"/>
</dbReference>
<feature type="domain" description="Endoribonuclease YicC-like N-terminal" evidence="6">
    <location>
        <begin position="2"/>
        <end position="159"/>
    </location>
</feature>
<evidence type="ECO:0000256" key="4">
    <source>
        <dbReference type="ARBA" id="ARBA00022801"/>
    </source>
</evidence>
<dbReference type="AlphaFoldDB" id="A0A1H3IFD8"/>
<keyword evidence="3" id="KW-0255">Endonuclease</keyword>
<keyword evidence="2" id="KW-0540">Nuclease</keyword>
<dbReference type="STRING" id="321339.SAMN05444340_10538"/>
<dbReference type="InterPro" id="IPR005229">
    <property type="entry name" value="YicC/YloC-like"/>
</dbReference>
<comment type="cofactor">
    <cofactor evidence="1">
        <name>a divalent metal cation</name>
        <dbReference type="ChEBI" id="CHEBI:60240"/>
    </cofactor>
</comment>
<keyword evidence="4" id="KW-0378">Hydrolase</keyword>
<keyword evidence="9" id="KW-1185">Reference proteome</keyword>
<sequence length="300" mass="31894">MLQSMTGYAARRAEGAGHDWAWEIRGVNGKGLDLRLRLPDWIAGLEPPLRAAVQGRVARGSIQVGLRVSAEGGAGALNLDEAAMGAALDALARVEAEALALGMTLAPSRAADIVTLRGVLTAEAPQADDAALRDALMADFGEVLDAFCAMRAAEGARLHAILSAQIDEIAALTEEAAQSAGARDAALRDRLRAQMARVMDNAYIVPSGLDAGRLEQELALLAVKSDVTEEFDRLRAHIAAARDLLASDAPVSRKLDFLCQEFMREANTLCSKSNDAALTRAGLALKTVIEQFREQVQNVE</sequence>
<evidence type="ECO:0000256" key="5">
    <source>
        <dbReference type="ARBA" id="ARBA00035648"/>
    </source>
</evidence>
<comment type="similarity">
    <text evidence="5">Belongs to the YicC/YloC family.</text>
</comment>
<dbReference type="Pfam" id="PF03755">
    <property type="entry name" value="YicC-like_N"/>
    <property type="match status" value="1"/>
</dbReference>
<organism evidence="8 9">
    <name type="scientific">Citreimonas salinaria</name>
    <dbReference type="NCBI Taxonomy" id="321339"/>
    <lineage>
        <taxon>Bacteria</taxon>
        <taxon>Pseudomonadati</taxon>
        <taxon>Pseudomonadota</taxon>
        <taxon>Alphaproteobacteria</taxon>
        <taxon>Rhodobacterales</taxon>
        <taxon>Roseobacteraceae</taxon>
        <taxon>Citreimonas</taxon>
    </lineage>
</organism>
<name>A0A1H3IFD8_9RHOB</name>